<name>A0A6J8C3T4_MYTCO</name>
<evidence type="ECO:0000313" key="2">
    <source>
        <dbReference type="Proteomes" id="UP000507470"/>
    </source>
</evidence>
<evidence type="ECO:0000313" key="1">
    <source>
        <dbReference type="EMBL" id="CAC5390382.1"/>
    </source>
</evidence>
<gene>
    <name evidence="1" type="ORF">MCOR_25484</name>
</gene>
<reference evidence="1 2" key="1">
    <citation type="submission" date="2020-06" db="EMBL/GenBank/DDBJ databases">
        <authorList>
            <person name="Li R."/>
            <person name="Bekaert M."/>
        </authorList>
    </citation>
    <scope>NUCLEOTIDE SEQUENCE [LARGE SCALE GENOMIC DNA]</scope>
    <source>
        <strain evidence="2">wild</strain>
    </source>
</reference>
<dbReference type="OrthoDB" id="6113252at2759"/>
<keyword evidence="2" id="KW-1185">Reference proteome</keyword>
<organism evidence="1 2">
    <name type="scientific">Mytilus coruscus</name>
    <name type="common">Sea mussel</name>
    <dbReference type="NCBI Taxonomy" id="42192"/>
    <lineage>
        <taxon>Eukaryota</taxon>
        <taxon>Metazoa</taxon>
        <taxon>Spiralia</taxon>
        <taxon>Lophotrochozoa</taxon>
        <taxon>Mollusca</taxon>
        <taxon>Bivalvia</taxon>
        <taxon>Autobranchia</taxon>
        <taxon>Pteriomorphia</taxon>
        <taxon>Mytilida</taxon>
        <taxon>Mytiloidea</taxon>
        <taxon>Mytilidae</taxon>
        <taxon>Mytilinae</taxon>
        <taxon>Mytilus</taxon>
    </lineage>
</organism>
<accession>A0A6J8C3T4</accession>
<dbReference type="EMBL" id="CACVKT020004511">
    <property type="protein sequence ID" value="CAC5390382.1"/>
    <property type="molecule type" value="Genomic_DNA"/>
</dbReference>
<sequence>MSKVTRFTSVLCTKRTKHYDRRFLGGENNKGLRKYLYKIFFLNVDSSDVICGTCRCKYYRQSDEKSIANAKPDVLPTANTSQQTLASPKTITLSLSSVGARCCPGHISDENFCEQALECLSDLRKSTDCNRSDILDLLQKIRMLLLKDDDKRLNFDNDSLLSDAEYISLTDIDIASFNDLATHLVSIRDTKVRSSRTCFGIFLTKMRSGMSNKILATIFNVGKDSIR</sequence>
<dbReference type="AlphaFoldDB" id="A0A6J8C3T4"/>
<protein>
    <submittedName>
        <fullName evidence="1">Uncharacterized protein</fullName>
    </submittedName>
</protein>
<proteinExistence type="predicted"/>
<dbReference type="Proteomes" id="UP000507470">
    <property type="component" value="Unassembled WGS sequence"/>
</dbReference>